<dbReference type="Proteomes" id="UP000807025">
    <property type="component" value="Unassembled WGS sequence"/>
</dbReference>
<sequence>MSLQPLLHHPTEASWSPGVYDAFNHIKFIYLAAHKMLGQEAEANRLQYHSERLIEDAVPILLAMEEHAMQEGIPLEWLHSLTSLVGLQIAQLDKAHTTAVNHWAAKMPEPPNNITQWVDNMKGHGGLLKCTGDHLRAGFKSQQWLFANKQNCVEYNSKTNSKALSTIPLSVEQEPTHHPDVDEHEPLHDFEEPTDGVVRFAGHGHASEVYIRFHLFDTVRNRNISCSELDNDISAALKGWIKIPFTCDELVHSIAIKKCILSDTEVRASMLAVMVKNPLLDEDDVG</sequence>
<name>A0A9P5ZRU0_PLEER</name>
<organism evidence="1 2">
    <name type="scientific">Pleurotus eryngii</name>
    <name type="common">Boletus of the steppes</name>
    <dbReference type="NCBI Taxonomy" id="5323"/>
    <lineage>
        <taxon>Eukaryota</taxon>
        <taxon>Fungi</taxon>
        <taxon>Dikarya</taxon>
        <taxon>Basidiomycota</taxon>
        <taxon>Agaricomycotina</taxon>
        <taxon>Agaricomycetes</taxon>
        <taxon>Agaricomycetidae</taxon>
        <taxon>Agaricales</taxon>
        <taxon>Pleurotineae</taxon>
        <taxon>Pleurotaceae</taxon>
        <taxon>Pleurotus</taxon>
    </lineage>
</organism>
<protein>
    <submittedName>
        <fullName evidence="1">Uncharacterized protein</fullName>
    </submittedName>
</protein>
<evidence type="ECO:0000313" key="2">
    <source>
        <dbReference type="Proteomes" id="UP000807025"/>
    </source>
</evidence>
<comment type="caution">
    <text evidence="1">The sequence shown here is derived from an EMBL/GenBank/DDBJ whole genome shotgun (WGS) entry which is preliminary data.</text>
</comment>
<gene>
    <name evidence="1" type="ORF">BDN71DRAFT_1433590</name>
</gene>
<reference evidence="1" key="1">
    <citation type="submission" date="2020-11" db="EMBL/GenBank/DDBJ databases">
        <authorList>
            <consortium name="DOE Joint Genome Institute"/>
            <person name="Ahrendt S."/>
            <person name="Riley R."/>
            <person name="Andreopoulos W."/>
            <person name="Labutti K."/>
            <person name="Pangilinan J."/>
            <person name="Ruiz-Duenas F.J."/>
            <person name="Barrasa J.M."/>
            <person name="Sanchez-Garcia M."/>
            <person name="Camarero S."/>
            <person name="Miyauchi S."/>
            <person name="Serrano A."/>
            <person name="Linde D."/>
            <person name="Babiker R."/>
            <person name="Drula E."/>
            <person name="Ayuso-Fernandez I."/>
            <person name="Pacheco R."/>
            <person name="Padilla G."/>
            <person name="Ferreira P."/>
            <person name="Barriuso J."/>
            <person name="Kellner H."/>
            <person name="Castanera R."/>
            <person name="Alfaro M."/>
            <person name="Ramirez L."/>
            <person name="Pisabarro A.G."/>
            <person name="Kuo A."/>
            <person name="Tritt A."/>
            <person name="Lipzen A."/>
            <person name="He G."/>
            <person name="Yan M."/>
            <person name="Ng V."/>
            <person name="Cullen D."/>
            <person name="Martin F."/>
            <person name="Rosso M.-N."/>
            <person name="Henrissat B."/>
            <person name="Hibbett D."/>
            <person name="Martinez A.T."/>
            <person name="Grigoriev I.V."/>
        </authorList>
    </citation>
    <scope>NUCLEOTIDE SEQUENCE</scope>
    <source>
        <strain evidence="1">ATCC 90797</strain>
    </source>
</reference>
<dbReference type="OrthoDB" id="2686689at2759"/>
<dbReference type="AlphaFoldDB" id="A0A9P5ZRU0"/>
<evidence type="ECO:0000313" key="1">
    <source>
        <dbReference type="EMBL" id="KAF9491983.1"/>
    </source>
</evidence>
<accession>A0A9P5ZRU0</accession>
<proteinExistence type="predicted"/>
<keyword evidence="2" id="KW-1185">Reference proteome</keyword>
<dbReference type="EMBL" id="MU154609">
    <property type="protein sequence ID" value="KAF9491983.1"/>
    <property type="molecule type" value="Genomic_DNA"/>
</dbReference>